<dbReference type="RefSeq" id="WP_170214829.1">
    <property type="nucleotide sequence ID" value="NZ_BJOC01000012.1"/>
</dbReference>
<evidence type="ECO:0000256" key="1">
    <source>
        <dbReference type="ARBA" id="ARBA00008007"/>
    </source>
</evidence>
<sequence>MSTVHDYRVDEWLRRALPGRCAFCLAATHGTLPWCQTCHLELPWNLPACPLCAEPQAGQGRGRPCGHCLRRQPAFAAARVPLRYLDELADLVRRFKFQASPRAGSVLLGLLVEALETAPRPDGLVAVPLHRRRARERGFDQAQWLARRLAVRLEIPLYTARRLRDTPSQRGLDRQHRRRNLRAAFGVESDLPERVALLDDVMTTGATFDALARACQQAGAQRVEAWAVARTPLP</sequence>
<keyword evidence="3" id="KW-0328">Glycosyltransferase</keyword>
<dbReference type="AlphaFoldDB" id="A0A4Y4F3W4"/>
<name>A0A4Y4F3W4_9GAMM</name>
<proteinExistence type="inferred from homology"/>
<dbReference type="SUPFAM" id="SSF53271">
    <property type="entry name" value="PRTase-like"/>
    <property type="match status" value="1"/>
</dbReference>
<dbReference type="EMBL" id="BJOC01000012">
    <property type="protein sequence ID" value="GED21821.1"/>
    <property type="molecule type" value="Genomic_DNA"/>
</dbReference>
<organism evidence="3 4">
    <name type="scientific">Halomonas halmophila</name>
    <dbReference type="NCBI Taxonomy" id="252"/>
    <lineage>
        <taxon>Bacteria</taxon>
        <taxon>Pseudomonadati</taxon>
        <taxon>Pseudomonadota</taxon>
        <taxon>Gammaproteobacteria</taxon>
        <taxon>Oceanospirillales</taxon>
        <taxon>Halomonadaceae</taxon>
        <taxon>Halomonas</taxon>
    </lineage>
</organism>
<keyword evidence="4" id="KW-1185">Reference proteome</keyword>
<comment type="caution">
    <text evidence="3">The sequence shown here is derived from an EMBL/GenBank/DDBJ whole genome shotgun (WGS) entry which is preliminary data.</text>
</comment>
<protein>
    <submittedName>
        <fullName evidence="3">Amidophosphoribosyltransferase</fullName>
    </submittedName>
</protein>
<keyword evidence="3" id="KW-0808">Transferase</keyword>
<dbReference type="PANTHER" id="PTHR47505:SF1">
    <property type="entry name" value="DNA UTILIZATION PROTEIN YHGH"/>
    <property type="match status" value="1"/>
</dbReference>
<dbReference type="InterPro" id="IPR044005">
    <property type="entry name" value="DZR_2"/>
</dbReference>
<dbReference type="Gene3D" id="3.40.50.2020">
    <property type="match status" value="1"/>
</dbReference>
<dbReference type="CDD" id="cd06223">
    <property type="entry name" value="PRTases_typeI"/>
    <property type="match status" value="1"/>
</dbReference>
<dbReference type="InterPro" id="IPR051910">
    <property type="entry name" value="ComF/GntX_DNA_util-trans"/>
</dbReference>
<dbReference type="InterPro" id="IPR000836">
    <property type="entry name" value="PRTase_dom"/>
</dbReference>
<evidence type="ECO:0000313" key="4">
    <source>
        <dbReference type="Proteomes" id="UP000319812"/>
    </source>
</evidence>
<dbReference type="InterPro" id="IPR029057">
    <property type="entry name" value="PRTase-like"/>
</dbReference>
<accession>A0A4Y4F3W4</accession>
<feature type="domain" description="Double zinc ribbon" evidence="2">
    <location>
        <begin position="13"/>
        <end position="69"/>
    </location>
</feature>
<dbReference type="Proteomes" id="UP000319812">
    <property type="component" value="Unassembled WGS sequence"/>
</dbReference>
<comment type="similarity">
    <text evidence="1">Belongs to the ComF/GntX family.</text>
</comment>
<dbReference type="Pfam" id="PF18912">
    <property type="entry name" value="DZR_2"/>
    <property type="match status" value="1"/>
</dbReference>
<reference evidence="3 4" key="1">
    <citation type="submission" date="2019-06" db="EMBL/GenBank/DDBJ databases">
        <title>Whole genome shotgun sequence of Halomonas halmophila NBRC 15537.</title>
        <authorList>
            <person name="Hosoyama A."/>
            <person name="Uohara A."/>
            <person name="Ohji S."/>
            <person name="Ichikawa N."/>
        </authorList>
    </citation>
    <scope>NUCLEOTIDE SEQUENCE [LARGE SCALE GENOMIC DNA]</scope>
    <source>
        <strain evidence="3 4">NBRC 15537</strain>
    </source>
</reference>
<evidence type="ECO:0000259" key="2">
    <source>
        <dbReference type="Pfam" id="PF18912"/>
    </source>
</evidence>
<dbReference type="GO" id="GO:0016757">
    <property type="term" value="F:glycosyltransferase activity"/>
    <property type="evidence" value="ECO:0007669"/>
    <property type="project" value="UniProtKB-KW"/>
</dbReference>
<gene>
    <name evidence="3" type="primary">comF</name>
    <name evidence="3" type="ORF">HHA01_07980</name>
</gene>
<dbReference type="PANTHER" id="PTHR47505">
    <property type="entry name" value="DNA UTILIZATION PROTEIN YHGH"/>
    <property type="match status" value="1"/>
</dbReference>
<evidence type="ECO:0000313" key="3">
    <source>
        <dbReference type="EMBL" id="GED21821.1"/>
    </source>
</evidence>